<gene>
    <name evidence="1" type="ORF">Tcan_03880</name>
</gene>
<evidence type="ECO:0000313" key="1">
    <source>
        <dbReference type="EMBL" id="KHN73731.1"/>
    </source>
</evidence>
<comment type="caution">
    <text evidence="1">The sequence shown here is derived from an EMBL/GenBank/DDBJ whole genome shotgun (WGS) entry which is preliminary data.</text>
</comment>
<dbReference type="EMBL" id="JPKZ01003062">
    <property type="protein sequence ID" value="KHN73731.1"/>
    <property type="molecule type" value="Genomic_DNA"/>
</dbReference>
<reference evidence="1 2" key="1">
    <citation type="submission" date="2014-11" db="EMBL/GenBank/DDBJ databases">
        <title>Genetic blueprint of the zoonotic pathogen Toxocara canis.</title>
        <authorList>
            <person name="Zhu X.-Q."/>
            <person name="Korhonen P.K."/>
            <person name="Cai H."/>
            <person name="Young N.D."/>
            <person name="Nejsum P."/>
            <person name="von Samson-Himmelstjerna G."/>
            <person name="Boag P.R."/>
            <person name="Tan P."/>
            <person name="Li Q."/>
            <person name="Min J."/>
            <person name="Yang Y."/>
            <person name="Wang X."/>
            <person name="Fang X."/>
            <person name="Hall R.S."/>
            <person name="Hofmann A."/>
            <person name="Sternberg P.W."/>
            <person name="Jex A.R."/>
            <person name="Gasser R.B."/>
        </authorList>
    </citation>
    <scope>NUCLEOTIDE SEQUENCE [LARGE SCALE GENOMIC DNA]</scope>
    <source>
        <strain evidence="1">PN_DK_2014</strain>
    </source>
</reference>
<proteinExistence type="predicted"/>
<keyword evidence="2" id="KW-1185">Reference proteome</keyword>
<dbReference type="AlphaFoldDB" id="A0A0B2URW1"/>
<sequence length="94" mass="10894">MNHFQPFYSIYSAEASAFKTDLFMRYHFSTPGCKTISHLVSPEQDEMIMPFYSIYSAEASAFKTDLFMRYHFSTPGCKTISHLVSPEQDEMIMV</sequence>
<dbReference type="Proteomes" id="UP000031036">
    <property type="component" value="Unassembled WGS sequence"/>
</dbReference>
<accession>A0A0B2URW1</accession>
<organism evidence="1 2">
    <name type="scientific">Toxocara canis</name>
    <name type="common">Canine roundworm</name>
    <dbReference type="NCBI Taxonomy" id="6265"/>
    <lineage>
        <taxon>Eukaryota</taxon>
        <taxon>Metazoa</taxon>
        <taxon>Ecdysozoa</taxon>
        <taxon>Nematoda</taxon>
        <taxon>Chromadorea</taxon>
        <taxon>Rhabditida</taxon>
        <taxon>Spirurina</taxon>
        <taxon>Ascaridomorpha</taxon>
        <taxon>Ascaridoidea</taxon>
        <taxon>Toxocaridae</taxon>
        <taxon>Toxocara</taxon>
    </lineage>
</organism>
<evidence type="ECO:0000313" key="2">
    <source>
        <dbReference type="Proteomes" id="UP000031036"/>
    </source>
</evidence>
<name>A0A0B2URW1_TOXCA</name>
<protein>
    <submittedName>
        <fullName evidence="1">Uncharacterized protein</fullName>
    </submittedName>
</protein>